<comment type="caution">
    <text evidence="6">The sequence shown here is derived from an EMBL/GenBank/DDBJ whole genome shotgun (WGS) entry which is preliminary data.</text>
</comment>
<keyword evidence="3" id="KW-1133">Transmembrane helix</keyword>
<evidence type="ECO:0000256" key="2">
    <source>
        <dbReference type="ARBA" id="ARBA00022692"/>
    </source>
</evidence>
<dbReference type="GO" id="GO:0009306">
    <property type="term" value="P:protein secretion"/>
    <property type="evidence" value="ECO:0007669"/>
    <property type="project" value="InterPro"/>
</dbReference>
<evidence type="ECO:0000256" key="1">
    <source>
        <dbReference type="ARBA" id="ARBA00004167"/>
    </source>
</evidence>
<comment type="subcellular location">
    <subcellularLocation>
        <location evidence="1">Membrane</location>
        <topology evidence="1">Single-pass membrane protein</topology>
    </subcellularLocation>
</comment>
<evidence type="ECO:0000256" key="4">
    <source>
        <dbReference type="ARBA" id="ARBA00023136"/>
    </source>
</evidence>
<sequence length="830" mass="91391">MEGQVGLDGVWRLAYSDTGERQRLRFEGRLLEGRLVAQGPWLEGQMGYAAGTWQGRLRAELPLEPLASRLQLDLEGKEVLEASGSLSGDLGRLRLEARLGRDGLEARAGFSDLALEEVPWVSARLPFIRGRATGLVEYAGGRLVFGASSPALRVRGDDLALASRLSGSWQNGSMQAELNLERPQGEGSLGQDGLMGPQRTQLRLRLENNRLQGEVRAAAFPLHWLFSAWAGDLAGQAFWTGQARFNLDLINPWASQGVLVGERLRFQGGGDTLVGSAALRFEQERLYVDHLALAGRGTWRGSGYYGRRGSNLQLDLENTVFTPVLQVVPNLKPLAPEGSGTLRLRSSGQVFELTLEDFRFKLGPVRAETPRATLRVAETASAEGRIQLTAPFPAEAQLSGEGNLTNFTVRALGTANLPLLNPDEPFELSFSYPAYTLNASLRNQQARLYGTLFPQLVLTLQGPVPVSYPRYFLLEGLLETNLILRYQRGVYIAQGAVEVLRARLGLPEGQREVSIPASALKPQPAEAMPLEFANILFRAERGVLIQESLAQGELAGEVYLGGSLADPYLFGEVVPLRGNFKLWDRDFTIRDRSQERSYARFSPSAGILPELQIIADTTVQDRGQENRRIQINLTLKGEFLRQNGRIKVSLTPSFTAWYNGEPARKADGQSYTDAEIYALLLLGRSDLSALPADIAQTGLQAAVQNFIVGQLERELAKALGLDQVRVEIPALNGGTLEETRFTIGRYLLPELFFAYSVDLRGYQTVFAEYQQGDFRFRFSSEVFPQPRPELTLGYTLRPLGADLTLDIATGIGDGTRGDGVRFGVGLTFRF</sequence>
<evidence type="ECO:0000259" key="5">
    <source>
        <dbReference type="Pfam" id="PF04357"/>
    </source>
</evidence>
<accession>A0A399EF13</accession>
<dbReference type="Proteomes" id="UP000265800">
    <property type="component" value="Unassembled WGS sequence"/>
</dbReference>
<evidence type="ECO:0000313" key="6">
    <source>
        <dbReference type="EMBL" id="RIH81600.1"/>
    </source>
</evidence>
<keyword evidence="2" id="KW-0812">Transmembrane</keyword>
<feature type="domain" description="Translocation and assembly module TamB C-terminal" evidence="5">
    <location>
        <begin position="520"/>
        <end position="780"/>
    </location>
</feature>
<keyword evidence="7" id="KW-1185">Reference proteome</keyword>
<evidence type="ECO:0000313" key="7">
    <source>
        <dbReference type="Proteomes" id="UP000265800"/>
    </source>
</evidence>
<proteinExistence type="predicted"/>
<keyword evidence="4" id="KW-0472">Membrane</keyword>
<protein>
    <submittedName>
        <fullName evidence="6">TamB, inner membrane protein subunit of TAM complex</fullName>
    </submittedName>
</protein>
<dbReference type="EMBL" id="QWKZ01000150">
    <property type="protein sequence ID" value="RIH81600.1"/>
    <property type="molecule type" value="Genomic_DNA"/>
</dbReference>
<organism evidence="6 7">
    <name type="scientific">Meiothermus luteus</name>
    <dbReference type="NCBI Taxonomy" id="2026184"/>
    <lineage>
        <taxon>Bacteria</taxon>
        <taxon>Thermotogati</taxon>
        <taxon>Deinococcota</taxon>
        <taxon>Deinococci</taxon>
        <taxon>Thermales</taxon>
        <taxon>Thermaceae</taxon>
        <taxon>Meiothermus</taxon>
    </lineage>
</organism>
<evidence type="ECO:0000256" key="3">
    <source>
        <dbReference type="ARBA" id="ARBA00022989"/>
    </source>
</evidence>
<dbReference type="GO" id="GO:0005886">
    <property type="term" value="C:plasma membrane"/>
    <property type="evidence" value="ECO:0007669"/>
    <property type="project" value="InterPro"/>
</dbReference>
<dbReference type="Pfam" id="PF04357">
    <property type="entry name" value="TamB"/>
    <property type="match status" value="1"/>
</dbReference>
<gene>
    <name evidence="6" type="ORF">Mlute_02753</name>
</gene>
<dbReference type="InterPro" id="IPR007452">
    <property type="entry name" value="TamB_C"/>
</dbReference>
<name>A0A399EF13_9DEIN</name>
<dbReference type="AlphaFoldDB" id="A0A399EF13"/>
<reference evidence="6 7" key="1">
    <citation type="submission" date="2018-08" db="EMBL/GenBank/DDBJ databases">
        <title>Meiothermus luteus KCTC 52599 genome sequencing project.</title>
        <authorList>
            <person name="Da Costa M.S."/>
            <person name="Albuquerque L."/>
            <person name="Raposo P."/>
            <person name="Froufe H.J.C."/>
            <person name="Barroso C.S."/>
            <person name="Egas C."/>
        </authorList>
    </citation>
    <scope>NUCLEOTIDE SEQUENCE [LARGE SCALE GENOMIC DNA]</scope>
    <source>
        <strain evidence="6 7">KCTC 52599</strain>
    </source>
</reference>